<protein>
    <submittedName>
        <fullName evidence="1">OLC1v1001336C1</fullName>
    </submittedName>
</protein>
<dbReference type="Proteomes" id="UP001161247">
    <property type="component" value="Chromosome 4"/>
</dbReference>
<evidence type="ECO:0000313" key="1">
    <source>
        <dbReference type="EMBL" id="CAI9102940.1"/>
    </source>
</evidence>
<organism evidence="1 2">
    <name type="scientific">Oldenlandia corymbosa var. corymbosa</name>
    <dbReference type="NCBI Taxonomy" id="529605"/>
    <lineage>
        <taxon>Eukaryota</taxon>
        <taxon>Viridiplantae</taxon>
        <taxon>Streptophyta</taxon>
        <taxon>Embryophyta</taxon>
        <taxon>Tracheophyta</taxon>
        <taxon>Spermatophyta</taxon>
        <taxon>Magnoliopsida</taxon>
        <taxon>eudicotyledons</taxon>
        <taxon>Gunneridae</taxon>
        <taxon>Pentapetalae</taxon>
        <taxon>asterids</taxon>
        <taxon>lamiids</taxon>
        <taxon>Gentianales</taxon>
        <taxon>Rubiaceae</taxon>
        <taxon>Rubioideae</taxon>
        <taxon>Spermacoceae</taxon>
        <taxon>Hedyotis-Oldenlandia complex</taxon>
        <taxon>Oldenlandia</taxon>
    </lineage>
</organism>
<dbReference type="AlphaFoldDB" id="A0AAV1D518"/>
<accession>A0AAV1D518</accession>
<reference evidence="1" key="1">
    <citation type="submission" date="2023-03" db="EMBL/GenBank/DDBJ databases">
        <authorList>
            <person name="Julca I."/>
        </authorList>
    </citation>
    <scope>NUCLEOTIDE SEQUENCE</scope>
</reference>
<dbReference type="EMBL" id="OX459121">
    <property type="protein sequence ID" value="CAI9102940.1"/>
    <property type="molecule type" value="Genomic_DNA"/>
</dbReference>
<sequence>MVSQDMIDPKRTGGFDAERPKLMKYNMTQGLRGETNLRLMETSELKGLQQKDSPMVICVDLENEGVPKEGQPCPTSLFTSSSSLNIKKKVRKLHGATRRNTNKSLGMRTKNSWCRGLRRLQCNTSDIDSCLPWRCGMKRSLVHLEEIVTPHKRRVVHDNLCTQKHSFSKSRSAS</sequence>
<evidence type="ECO:0000313" key="2">
    <source>
        <dbReference type="Proteomes" id="UP001161247"/>
    </source>
</evidence>
<proteinExistence type="predicted"/>
<name>A0AAV1D518_OLDCO</name>
<gene>
    <name evidence="1" type="ORF">OLC1_LOCUS12195</name>
</gene>
<keyword evidence="2" id="KW-1185">Reference proteome</keyword>